<keyword evidence="1 6" id="KW-0285">Flavoprotein</keyword>
<feature type="binding site" evidence="6">
    <location>
        <position position="11"/>
    </location>
    <ligand>
        <name>FMN</name>
        <dbReference type="ChEBI" id="CHEBI:58210"/>
    </ligand>
</feature>
<dbReference type="PANTHER" id="PTHR43741">
    <property type="entry name" value="FMN-DEPENDENT NADH-AZOREDUCTASE 1"/>
    <property type="match status" value="1"/>
</dbReference>
<reference evidence="8 9" key="1">
    <citation type="submission" date="2020-01" db="EMBL/GenBank/DDBJ databases">
        <authorList>
            <person name="Chen S."/>
        </authorList>
    </citation>
    <scope>NUCLEOTIDE SEQUENCE [LARGE SCALE GENOMIC DNA]</scope>
    <source>
        <strain evidence="8 9">GS-10</strain>
    </source>
</reference>
<keyword evidence="3 6" id="KW-0560">Oxidoreductase</keyword>
<dbReference type="GO" id="GO:0009055">
    <property type="term" value="F:electron transfer activity"/>
    <property type="evidence" value="ECO:0007669"/>
    <property type="project" value="UniProtKB-UniRule"/>
</dbReference>
<dbReference type="Pfam" id="PF02525">
    <property type="entry name" value="Flavodoxin_2"/>
    <property type="match status" value="1"/>
</dbReference>
<comment type="function">
    <text evidence="6">Quinone reductase that provides resistance to thiol-specific stress caused by electrophilic quinones.</text>
</comment>
<protein>
    <recommendedName>
        <fullName evidence="6">FMN dependent NADH:quinone oxidoreductase</fullName>
        <ecNumber evidence="6">1.6.5.-</ecNumber>
    </recommendedName>
    <alternativeName>
        <fullName evidence="6">Azo-dye reductase</fullName>
    </alternativeName>
    <alternativeName>
        <fullName evidence="6">FMN-dependent NADH-azo compound oxidoreductase</fullName>
    </alternativeName>
    <alternativeName>
        <fullName evidence="6">FMN-dependent NADH-azoreductase</fullName>
        <ecNumber evidence="6">1.7.1.17</ecNumber>
    </alternativeName>
</protein>
<evidence type="ECO:0000313" key="9">
    <source>
        <dbReference type="Proteomes" id="UP000479043"/>
    </source>
</evidence>
<evidence type="ECO:0000256" key="6">
    <source>
        <dbReference type="HAMAP-Rule" id="MF_01216"/>
    </source>
</evidence>
<evidence type="ECO:0000313" key="8">
    <source>
        <dbReference type="EMBL" id="MYM56153.1"/>
    </source>
</evidence>
<dbReference type="EC" id="1.6.5.-" evidence="6"/>
<keyword evidence="9" id="KW-1185">Reference proteome</keyword>
<comment type="caution">
    <text evidence="6">Lacks conserved residue(s) required for the propagation of feature annotation.</text>
</comment>
<evidence type="ECO:0000259" key="7">
    <source>
        <dbReference type="Pfam" id="PF02525"/>
    </source>
</evidence>
<dbReference type="PANTHER" id="PTHR43741:SF4">
    <property type="entry name" value="FMN-DEPENDENT NADH:QUINONE OXIDOREDUCTASE"/>
    <property type="match status" value="1"/>
</dbReference>
<dbReference type="RefSeq" id="WP_160973969.1">
    <property type="nucleotide sequence ID" value="NZ_WWEN01000005.1"/>
</dbReference>
<comment type="subunit">
    <text evidence="6">Homodimer.</text>
</comment>
<dbReference type="InterPro" id="IPR023048">
    <property type="entry name" value="NADH:quinone_OxRdtase_FMN_depd"/>
</dbReference>
<comment type="function">
    <text evidence="6">Also exhibits azoreductase activity. Catalyzes the reductive cleavage of the azo bond in aromatic azo compounds to the corresponding amines.</text>
</comment>
<dbReference type="GO" id="GO:0010181">
    <property type="term" value="F:FMN binding"/>
    <property type="evidence" value="ECO:0007669"/>
    <property type="project" value="UniProtKB-UniRule"/>
</dbReference>
<dbReference type="AlphaFoldDB" id="A0A6L8LKN0"/>
<dbReference type="HAMAP" id="MF_01216">
    <property type="entry name" value="Azoreductase_type1"/>
    <property type="match status" value="1"/>
</dbReference>
<dbReference type="EMBL" id="WWEN01000005">
    <property type="protein sequence ID" value="MYM56153.1"/>
    <property type="molecule type" value="Genomic_DNA"/>
</dbReference>
<dbReference type="InterPro" id="IPR050104">
    <property type="entry name" value="FMN-dep_NADH:Q_OxRdtase_AzoR1"/>
</dbReference>
<comment type="similarity">
    <text evidence="6">Belongs to the azoreductase type 1 family.</text>
</comment>
<gene>
    <name evidence="6" type="primary">azoR</name>
    <name evidence="8" type="ORF">GR167_12620</name>
</gene>
<name>A0A6L8LKN0_9RHOB</name>
<dbReference type="GO" id="GO:0016655">
    <property type="term" value="F:oxidoreductase activity, acting on NAD(P)H, quinone or similar compound as acceptor"/>
    <property type="evidence" value="ECO:0007669"/>
    <property type="project" value="InterPro"/>
</dbReference>
<keyword evidence="2 6" id="KW-0288">FMN</keyword>
<dbReference type="Proteomes" id="UP000479043">
    <property type="component" value="Unassembled WGS sequence"/>
</dbReference>
<evidence type="ECO:0000256" key="1">
    <source>
        <dbReference type="ARBA" id="ARBA00022630"/>
    </source>
</evidence>
<dbReference type="Gene3D" id="3.40.50.360">
    <property type="match status" value="1"/>
</dbReference>
<keyword evidence="4 6" id="KW-0520">NAD</keyword>
<sequence>MTHSILHIDTSIKPEGSMSKTLTRDIVARLQGAHPDSSVTYRDLAAHPLPETDAAWIAAISVPAEDRSPEQADIAALSDRLIEEVRNADTIVIGLPVYNFNIPSQLKVWLDLLARPGEAFRYTEEGPEGLIKGPRAIIAYASNGTRIGSDIDFASTYMRHILGFFGITDVQFVASDHFAIDADSSVKAANDDIAGLAA</sequence>
<evidence type="ECO:0000256" key="4">
    <source>
        <dbReference type="ARBA" id="ARBA00023027"/>
    </source>
</evidence>
<feature type="domain" description="Flavodoxin-like fold" evidence="7">
    <location>
        <begin position="4"/>
        <end position="190"/>
    </location>
</feature>
<comment type="cofactor">
    <cofactor evidence="6">
        <name>FMN</name>
        <dbReference type="ChEBI" id="CHEBI:58210"/>
    </cofactor>
    <text evidence="6">Binds 1 FMN per subunit.</text>
</comment>
<dbReference type="GO" id="GO:0016652">
    <property type="term" value="F:oxidoreductase activity, acting on NAD(P)H as acceptor"/>
    <property type="evidence" value="ECO:0007669"/>
    <property type="project" value="UniProtKB-UniRule"/>
</dbReference>
<comment type="catalytic activity">
    <reaction evidence="5">
        <text>N,N-dimethyl-1,4-phenylenediamine + anthranilate + 2 NAD(+) = 2-(4-dimethylaminophenyl)diazenylbenzoate + 2 NADH + 2 H(+)</text>
        <dbReference type="Rhea" id="RHEA:55872"/>
        <dbReference type="ChEBI" id="CHEBI:15378"/>
        <dbReference type="ChEBI" id="CHEBI:15783"/>
        <dbReference type="ChEBI" id="CHEBI:16567"/>
        <dbReference type="ChEBI" id="CHEBI:57540"/>
        <dbReference type="ChEBI" id="CHEBI:57945"/>
        <dbReference type="ChEBI" id="CHEBI:71579"/>
        <dbReference type="EC" id="1.7.1.17"/>
    </reaction>
    <physiologicalReaction direction="right-to-left" evidence="5">
        <dbReference type="Rhea" id="RHEA:55874"/>
    </physiologicalReaction>
</comment>
<accession>A0A6L8LKN0</accession>
<dbReference type="EC" id="1.7.1.17" evidence="6"/>
<feature type="binding site" evidence="6">
    <location>
        <begin position="17"/>
        <end position="19"/>
    </location>
    <ligand>
        <name>FMN</name>
        <dbReference type="ChEBI" id="CHEBI:58210"/>
    </ligand>
</feature>
<comment type="caution">
    <text evidence="8">The sequence shown here is derived from an EMBL/GenBank/DDBJ whole genome shotgun (WGS) entry which is preliminary data.</text>
</comment>
<proteinExistence type="inferred from homology"/>
<dbReference type="SUPFAM" id="SSF52218">
    <property type="entry name" value="Flavoproteins"/>
    <property type="match status" value="1"/>
</dbReference>
<evidence type="ECO:0000256" key="5">
    <source>
        <dbReference type="ARBA" id="ARBA00048542"/>
    </source>
</evidence>
<comment type="catalytic activity">
    <reaction evidence="6">
        <text>2 a quinone + NADH + H(+) = 2 a 1,4-benzosemiquinone + NAD(+)</text>
        <dbReference type="Rhea" id="RHEA:65952"/>
        <dbReference type="ChEBI" id="CHEBI:15378"/>
        <dbReference type="ChEBI" id="CHEBI:57540"/>
        <dbReference type="ChEBI" id="CHEBI:57945"/>
        <dbReference type="ChEBI" id="CHEBI:132124"/>
        <dbReference type="ChEBI" id="CHEBI:134225"/>
    </reaction>
</comment>
<organism evidence="8 9">
    <name type="scientific">Thalassovita mangrovi</name>
    <dbReference type="NCBI Taxonomy" id="2692236"/>
    <lineage>
        <taxon>Bacteria</taxon>
        <taxon>Pseudomonadati</taxon>
        <taxon>Pseudomonadota</taxon>
        <taxon>Alphaproteobacteria</taxon>
        <taxon>Rhodobacterales</taxon>
        <taxon>Roseobacteraceae</taxon>
        <taxon>Thalassovita</taxon>
    </lineage>
</organism>
<dbReference type="InterPro" id="IPR029039">
    <property type="entry name" value="Flavoprotein-like_sf"/>
</dbReference>
<evidence type="ECO:0000256" key="2">
    <source>
        <dbReference type="ARBA" id="ARBA00022643"/>
    </source>
</evidence>
<dbReference type="InterPro" id="IPR003680">
    <property type="entry name" value="Flavodoxin_fold"/>
</dbReference>
<evidence type="ECO:0000256" key="3">
    <source>
        <dbReference type="ARBA" id="ARBA00023002"/>
    </source>
</evidence>